<dbReference type="EC" id="4.1.2.25" evidence="4"/>
<dbReference type="GO" id="GO:0046656">
    <property type="term" value="P:folic acid biosynthetic process"/>
    <property type="evidence" value="ECO:0007669"/>
    <property type="project" value="UniProtKB-KW"/>
</dbReference>
<evidence type="ECO:0000256" key="3">
    <source>
        <dbReference type="ARBA" id="ARBA00005708"/>
    </source>
</evidence>
<evidence type="ECO:0000256" key="4">
    <source>
        <dbReference type="ARBA" id="ARBA00013043"/>
    </source>
</evidence>
<evidence type="ECO:0000313" key="9">
    <source>
        <dbReference type="EMBL" id="TVY30382.1"/>
    </source>
</evidence>
<evidence type="ECO:0000256" key="1">
    <source>
        <dbReference type="ARBA" id="ARBA00001353"/>
    </source>
</evidence>
<dbReference type="PANTHER" id="PTHR42844">
    <property type="entry name" value="DIHYDRONEOPTERIN ALDOLASE 1-RELATED"/>
    <property type="match status" value="1"/>
</dbReference>
<dbReference type="GeneID" id="41980658"/>
<organism evidence="9 10">
    <name type="scientific">Lachnellula hyalina</name>
    <dbReference type="NCBI Taxonomy" id="1316788"/>
    <lineage>
        <taxon>Eukaryota</taxon>
        <taxon>Fungi</taxon>
        <taxon>Dikarya</taxon>
        <taxon>Ascomycota</taxon>
        <taxon>Pezizomycotina</taxon>
        <taxon>Leotiomycetes</taxon>
        <taxon>Helotiales</taxon>
        <taxon>Lachnaceae</taxon>
        <taxon>Lachnellula</taxon>
    </lineage>
</organism>
<comment type="catalytic activity">
    <reaction evidence="1">
        <text>7,8-dihydroneopterin = 6-hydroxymethyl-7,8-dihydropterin + glycolaldehyde</text>
        <dbReference type="Rhea" id="RHEA:10540"/>
        <dbReference type="ChEBI" id="CHEBI:17001"/>
        <dbReference type="ChEBI" id="CHEBI:17071"/>
        <dbReference type="ChEBI" id="CHEBI:44841"/>
        <dbReference type="EC" id="4.1.2.25"/>
    </reaction>
</comment>
<keyword evidence="5" id="KW-0289">Folate biosynthesis</keyword>
<comment type="caution">
    <text evidence="9">The sequence shown here is derived from an EMBL/GenBank/DDBJ whole genome shotgun (WGS) entry which is preliminary data.</text>
</comment>
<dbReference type="GO" id="GO:0005737">
    <property type="term" value="C:cytoplasm"/>
    <property type="evidence" value="ECO:0007669"/>
    <property type="project" value="TreeGrafter"/>
</dbReference>
<name>A0A8H8R9Y7_9HELO</name>
<sequence length="335" mass="36852">MQVVHSWELIQKAGQPHSTIRVRNLQTSLVIGRDAWGREGKAQPVLISASVSLREPFQSASNEDAVTGSTVHYGILSKRILDSCKRFSKIEHGRTPIILSELAQKIEHGLTREQVASSGLTPAPALLPSSIVKLLEIKIMLPKASLLGEGVSLTDLSLYAHSEEDRGSAEKAYVLTLHDLKIPTLIGVNLNERLSKQLVVATIKIDGFYPNKSNFYHVLEEIVVKTIEESSFQTLEALAMHVGERIMKYFIFPIVTPGIDPRITISLEKPTAVTFADAPVVEITLETNPGLNPTIEPMRRNAINTPHPLFPLKGRLDEWIASNDVIIESPTGLGP</sequence>
<comment type="similarity">
    <text evidence="3">Belongs to the DHNA family.</text>
</comment>
<dbReference type="AlphaFoldDB" id="A0A8H8R9Y7"/>
<gene>
    <name evidence="9" type="primary">fol1_0</name>
    <name evidence="9" type="ORF">LHYA1_G000460</name>
</gene>
<evidence type="ECO:0000256" key="6">
    <source>
        <dbReference type="ARBA" id="ARBA00023239"/>
    </source>
</evidence>
<dbReference type="Pfam" id="PF02152">
    <property type="entry name" value="FolB"/>
    <property type="match status" value="1"/>
</dbReference>
<evidence type="ECO:0000256" key="5">
    <source>
        <dbReference type="ARBA" id="ARBA00022909"/>
    </source>
</evidence>
<dbReference type="Gene3D" id="3.30.1130.10">
    <property type="match status" value="2"/>
</dbReference>
<dbReference type="RefSeq" id="XP_031009168.1">
    <property type="nucleotide sequence ID" value="XM_031145452.1"/>
</dbReference>
<dbReference type="Proteomes" id="UP000431533">
    <property type="component" value="Unassembled WGS sequence"/>
</dbReference>
<evidence type="ECO:0000256" key="2">
    <source>
        <dbReference type="ARBA" id="ARBA00005013"/>
    </source>
</evidence>
<dbReference type="GO" id="GO:0004150">
    <property type="term" value="F:dihydroneopterin aldolase activity"/>
    <property type="evidence" value="ECO:0007669"/>
    <property type="project" value="UniProtKB-EC"/>
</dbReference>
<reference evidence="9 10" key="1">
    <citation type="submission" date="2018-05" db="EMBL/GenBank/DDBJ databases">
        <title>Genome sequencing and assembly of the regulated plant pathogen Lachnellula willkommii and related sister species for the development of diagnostic species identification markers.</title>
        <authorList>
            <person name="Giroux E."/>
            <person name="Bilodeau G."/>
        </authorList>
    </citation>
    <scope>NUCLEOTIDE SEQUENCE [LARGE SCALE GENOMIC DNA]</scope>
    <source>
        <strain evidence="9 10">CBS 185.66</strain>
    </source>
</reference>
<comment type="pathway">
    <text evidence="2">Cofactor biosynthesis; tetrahydrofolate biosynthesis; 2-amino-4-hydroxy-6-hydroxymethyl-7,8-dihydropteridine diphosphate from 7,8-dihydroneopterin triphosphate: step 3/4.</text>
</comment>
<dbReference type="EMBL" id="QGMH01000007">
    <property type="protein sequence ID" value="TVY30382.1"/>
    <property type="molecule type" value="Genomic_DNA"/>
</dbReference>
<dbReference type="OrthoDB" id="5425486at2759"/>
<dbReference type="InterPro" id="IPR006156">
    <property type="entry name" value="Dihydroneopterin_aldolase"/>
</dbReference>
<evidence type="ECO:0000313" key="10">
    <source>
        <dbReference type="Proteomes" id="UP000431533"/>
    </source>
</evidence>
<feature type="domain" description="Dihydroneopterin aldolase/epimerase" evidence="8">
    <location>
        <begin position="175"/>
        <end position="285"/>
    </location>
</feature>
<keyword evidence="6" id="KW-0456">Lyase</keyword>
<dbReference type="InterPro" id="IPR006157">
    <property type="entry name" value="FolB_dom"/>
</dbReference>
<evidence type="ECO:0000256" key="7">
    <source>
        <dbReference type="ARBA" id="ARBA00032903"/>
    </source>
</evidence>
<accession>A0A8H8R9Y7</accession>
<proteinExistence type="inferred from homology"/>
<dbReference type="SUPFAM" id="SSF55620">
    <property type="entry name" value="Tetrahydrobiopterin biosynthesis enzymes-like"/>
    <property type="match status" value="1"/>
</dbReference>
<dbReference type="PANTHER" id="PTHR42844:SF1">
    <property type="entry name" value="DIHYDRONEOPTERIN ALDOLASE 1-RELATED"/>
    <property type="match status" value="1"/>
</dbReference>
<evidence type="ECO:0000259" key="8">
    <source>
        <dbReference type="SMART" id="SM00905"/>
    </source>
</evidence>
<protein>
    <recommendedName>
        <fullName evidence="4">dihydroneopterin aldolase</fullName>
        <ecNumber evidence="4">4.1.2.25</ecNumber>
    </recommendedName>
    <alternativeName>
        <fullName evidence="7">7,8-dihydroneopterin aldolase</fullName>
    </alternativeName>
</protein>
<dbReference type="SMART" id="SM00905">
    <property type="entry name" value="FolB"/>
    <property type="match status" value="1"/>
</dbReference>
<dbReference type="InterPro" id="IPR043133">
    <property type="entry name" value="GTP-CH-I_C/QueF"/>
</dbReference>
<keyword evidence="10" id="KW-1185">Reference proteome</keyword>